<accession>A0A3R6CAG6</accession>
<comment type="caution">
    <text evidence="1">The sequence shown here is derived from an EMBL/GenBank/DDBJ whole genome shotgun (WGS) entry which is preliminary data.</text>
</comment>
<dbReference type="Pfam" id="PF13489">
    <property type="entry name" value="Methyltransf_23"/>
    <property type="match status" value="1"/>
</dbReference>
<dbReference type="Gene3D" id="3.40.50.150">
    <property type="entry name" value="Vaccinia Virus protein VP39"/>
    <property type="match status" value="1"/>
</dbReference>
<dbReference type="PANTHER" id="PTHR43861:SF6">
    <property type="entry name" value="METHYLTRANSFERASE TYPE 11"/>
    <property type="match status" value="1"/>
</dbReference>
<dbReference type="InterPro" id="IPR029063">
    <property type="entry name" value="SAM-dependent_MTases_sf"/>
</dbReference>
<keyword evidence="1" id="KW-0808">Transferase</keyword>
<dbReference type="Proteomes" id="UP000286271">
    <property type="component" value="Unassembled WGS sequence"/>
</dbReference>
<proteinExistence type="predicted"/>
<name>A0A3R6CAG6_9FIRM</name>
<dbReference type="CDD" id="cd02440">
    <property type="entry name" value="AdoMet_MTases"/>
    <property type="match status" value="1"/>
</dbReference>
<evidence type="ECO:0000313" key="2">
    <source>
        <dbReference type="Proteomes" id="UP000286271"/>
    </source>
</evidence>
<protein>
    <submittedName>
        <fullName evidence="1">Methyltransferase domain-containing protein</fullName>
    </submittedName>
</protein>
<dbReference type="EMBL" id="QSKW01000007">
    <property type="protein sequence ID" value="RHE98674.1"/>
    <property type="molecule type" value="Genomic_DNA"/>
</dbReference>
<reference evidence="1 2" key="1">
    <citation type="submission" date="2018-08" db="EMBL/GenBank/DDBJ databases">
        <title>A genome reference for cultivated species of the human gut microbiota.</title>
        <authorList>
            <person name="Zou Y."/>
            <person name="Xue W."/>
            <person name="Luo G."/>
        </authorList>
    </citation>
    <scope>NUCLEOTIDE SEQUENCE [LARGE SCALE GENOMIC DNA]</scope>
    <source>
        <strain evidence="1 2">AM27-11</strain>
    </source>
</reference>
<dbReference type="GO" id="GO:0008168">
    <property type="term" value="F:methyltransferase activity"/>
    <property type="evidence" value="ECO:0007669"/>
    <property type="project" value="UniProtKB-KW"/>
</dbReference>
<keyword evidence="1" id="KW-0489">Methyltransferase</keyword>
<dbReference type="SUPFAM" id="SSF53335">
    <property type="entry name" value="S-adenosyl-L-methionine-dependent methyltransferases"/>
    <property type="match status" value="1"/>
</dbReference>
<gene>
    <name evidence="1" type="ORF">DW707_06615</name>
</gene>
<organism evidence="1 2">
    <name type="scientific">Roseburia inulinivorans</name>
    <dbReference type="NCBI Taxonomy" id="360807"/>
    <lineage>
        <taxon>Bacteria</taxon>
        <taxon>Bacillati</taxon>
        <taxon>Bacillota</taxon>
        <taxon>Clostridia</taxon>
        <taxon>Lachnospirales</taxon>
        <taxon>Lachnospiraceae</taxon>
        <taxon>Roseburia</taxon>
    </lineage>
</organism>
<dbReference type="AlphaFoldDB" id="A0A3R6CAG6"/>
<dbReference type="RefSeq" id="WP_118929997.1">
    <property type="nucleotide sequence ID" value="NZ_QSKW01000007.1"/>
</dbReference>
<sequence>MRKRFTESRTYEQAQAIAERRIADAIEIYDVYKRKEENEHRKYFIERPCPFCGEREYRTEEKFHDRYGVARCRRCNSLYVNPCPVPELLSDYYNNYSCNEMLEEVYQKRAEKENNAILDTRLDTIFEYIMKLERSKIRILEVGCSNGSFLSKLRKYIEKKQIQKEIEYIGVDTNENAIDSNTDDKIKLVASTIEDFLGKTELKFDIIWHTELVEHIIDPFALFQNLYSAMNHDSYMIFTTPNDFSLEMKSLSYNVPRVLACNIFPPMHLNAFSTVNVSHFALRNNFCVEEITTPGFFDVEIFEMQKEFLKSDMLKCIADKSEEEKEFLQKLISEAGASSHLQCVLSKN</sequence>
<dbReference type="PANTHER" id="PTHR43861">
    <property type="entry name" value="TRANS-ACONITATE 2-METHYLTRANSFERASE-RELATED"/>
    <property type="match status" value="1"/>
</dbReference>
<evidence type="ECO:0000313" key="1">
    <source>
        <dbReference type="EMBL" id="RHE98674.1"/>
    </source>
</evidence>
<dbReference type="GO" id="GO:0032259">
    <property type="term" value="P:methylation"/>
    <property type="evidence" value="ECO:0007669"/>
    <property type="project" value="UniProtKB-KW"/>
</dbReference>